<protein>
    <recommendedName>
        <fullName evidence="10">tRNA dimethylallyltransferase</fullName>
        <ecNumber evidence="10">2.5.1.75</ecNumber>
    </recommendedName>
    <alternativeName>
        <fullName evidence="10">Dimethylallyl diphosphate:tRNA dimethylallyltransferase</fullName>
        <shortName evidence="10">DMAPP:tRNA dimethylallyltransferase</shortName>
        <shortName evidence="10">DMATase</shortName>
    </alternativeName>
    <alternativeName>
        <fullName evidence="10">Isopentenyl-diphosphate:tRNA isopentenyltransferase</fullName>
        <shortName evidence="10">IPP transferase</shortName>
        <shortName evidence="10">IPPT</shortName>
        <shortName evidence="10">IPTase</shortName>
    </alternativeName>
</protein>
<keyword evidence="6 10" id="KW-0547">Nucleotide-binding</keyword>
<proteinExistence type="inferred from homology"/>
<evidence type="ECO:0000256" key="10">
    <source>
        <dbReference type="HAMAP-Rule" id="MF_00185"/>
    </source>
</evidence>
<evidence type="ECO:0000256" key="4">
    <source>
        <dbReference type="ARBA" id="ARBA00022679"/>
    </source>
</evidence>
<gene>
    <name evidence="10 14" type="primary">miaA</name>
    <name evidence="14" type="ORF">BLAHAN_04741</name>
</gene>
<dbReference type="EC" id="2.5.1.75" evidence="10"/>
<evidence type="ECO:0000256" key="5">
    <source>
        <dbReference type="ARBA" id="ARBA00022694"/>
    </source>
</evidence>
<dbReference type="SUPFAM" id="SSF52540">
    <property type="entry name" value="P-loop containing nucleoside triphosphate hydrolases"/>
    <property type="match status" value="1"/>
</dbReference>
<dbReference type="FunFam" id="1.10.20.140:FF:000001">
    <property type="entry name" value="tRNA dimethylallyltransferase"/>
    <property type="match status" value="1"/>
</dbReference>
<dbReference type="InterPro" id="IPR039657">
    <property type="entry name" value="Dimethylallyltransferase"/>
</dbReference>
<comment type="cofactor">
    <cofactor evidence="1 10">
        <name>Mg(2+)</name>
        <dbReference type="ChEBI" id="CHEBI:18420"/>
    </cofactor>
</comment>
<dbReference type="eggNOG" id="COG0324">
    <property type="taxonomic scope" value="Bacteria"/>
</dbReference>
<keyword evidence="15" id="KW-1185">Reference proteome</keyword>
<dbReference type="GO" id="GO:0052381">
    <property type="term" value="F:tRNA dimethylallyltransferase activity"/>
    <property type="evidence" value="ECO:0007669"/>
    <property type="project" value="UniProtKB-UniRule"/>
</dbReference>
<feature type="site" description="Interaction with substrate tRNA" evidence="10">
    <location>
        <position position="127"/>
    </location>
</feature>
<evidence type="ECO:0000256" key="13">
    <source>
        <dbReference type="RuleBase" id="RU003785"/>
    </source>
</evidence>
<dbReference type="AlphaFoldDB" id="C9L5T4"/>
<dbReference type="PANTHER" id="PTHR11088">
    <property type="entry name" value="TRNA DIMETHYLALLYLTRANSFERASE"/>
    <property type="match status" value="1"/>
</dbReference>
<accession>C9L5T4</accession>
<comment type="similarity">
    <text evidence="3 10 13">Belongs to the IPP transferase family.</text>
</comment>
<comment type="subunit">
    <text evidence="10">Monomer.</text>
</comment>
<dbReference type="NCBIfam" id="TIGR00174">
    <property type="entry name" value="miaA"/>
    <property type="match status" value="1"/>
</dbReference>
<dbReference type="Proteomes" id="UP000003755">
    <property type="component" value="Unassembled WGS sequence"/>
</dbReference>
<evidence type="ECO:0000256" key="2">
    <source>
        <dbReference type="ARBA" id="ARBA00003213"/>
    </source>
</evidence>
<keyword evidence="5 10" id="KW-0819">tRNA processing</keyword>
<name>C9L5T4_BLAHA</name>
<dbReference type="InterPro" id="IPR027417">
    <property type="entry name" value="P-loop_NTPase"/>
</dbReference>
<comment type="caution">
    <text evidence="10">Lacks conserved residue(s) required for the propagation of feature annotation.</text>
</comment>
<dbReference type="Gene3D" id="3.40.50.300">
    <property type="entry name" value="P-loop containing nucleotide triphosphate hydrolases"/>
    <property type="match status" value="1"/>
</dbReference>
<sequence>MKILKKPLIILTGPTAVGKTKLSIALAKAVNGEIISADSMQVYKHMDIGSAKIKKEEMCGVPHYLIDVLEPDEEFHVVRFQEMAKQAMSEIYAKGKIPILAGGTGFYIQAVVKDIDFSKESEKSPVREELEKLAEEKGCTYLHERLQQIDPKSAEKIHANNVKRVIRALEYFELTGKPISAHNEEEASKESPYNVAYFVLNDIREKLYERIDARVDAMLQEGLVDEVSLLAKKGYTKDMVSMQGLGYKEILSYLDGSCTLDEAVYILKRDTRHFAKRQLTWFKREKDVIWVNKQEFAYQEDKILDYILENCKKRGVLPCRK</sequence>
<dbReference type="EMBL" id="ABYU02000011">
    <property type="protein sequence ID" value="EEX22516.1"/>
    <property type="molecule type" value="Genomic_DNA"/>
</dbReference>
<evidence type="ECO:0000256" key="12">
    <source>
        <dbReference type="RuleBase" id="RU003784"/>
    </source>
</evidence>
<dbReference type="InterPro" id="IPR018022">
    <property type="entry name" value="IPT"/>
</dbReference>
<comment type="catalytic activity">
    <reaction evidence="9 10 11">
        <text>adenosine(37) in tRNA + dimethylallyl diphosphate = N(6)-dimethylallyladenosine(37) in tRNA + diphosphate</text>
        <dbReference type="Rhea" id="RHEA:26482"/>
        <dbReference type="Rhea" id="RHEA-COMP:10162"/>
        <dbReference type="Rhea" id="RHEA-COMP:10375"/>
        <dbReference type="ChEBI" id="CHEBI:33019"/>
        <dbReference type="ChEBI" id="CHEBI:57623"/>
        <dbReference type="ChEBI" id="CHEBI:74411"/>
        <dbReference type="ChEBI" id="CHEBI:74415"/>
        <dbReference type="EC" id="2.5.1.75"/>
    </reaction>
</comment>
<keyword evidence="4 10" id="KW-0808">Transferase</keyword>
<evidence type="ECO:0000256" key="11">
    <source>
        <dbReference type="RuleBase" id="RU003783"/>
    </source>
</evidence>
<dbReference type="Gene3D" id="1.10.20.140">
    <property type="match status" value="1"/>
</dbReference>
<evidence type="ECO:0000256" key="9">
    <source>
        <dbReference type="ARBA" id="ARBA00049563"/>
    </source>
</evidence>
<keyword evidence="8 10" id="KW-0460">Magnesium</keyword>
<feature type="binding site" evidence="10">
    <location>
        <begin position="15"/>
        <end position="20"/>
    </location>
    <ligand>
        <name>substrate</name>
    </ligand>
</feature>
<dbReference type="Pfam" id="PF01715">
    <property type="entry name" value="IPPT"/>
    <property type="match status" value="1"/>
</dbReference>
<dbReference type="GO" id="GO:0005524">
    <property type="term" value="F:ATP binding"/>
    <property type="evidence" value="ECO:0007669"/>
    <property type="project" value="UniProtKB-UniRule"/>
</dbReference>
<evidence type="ECO:0000256" key="3">
    <source>
        <dbReference type="ARBA" id="ARBA00005842"/>
    </source>
</evidence>
<feature type="site" description="Interaction with substrate tRNA" evidence="10">
    <location>
        <position position="104"/>
    </location>
</feature>
<dbReference type="PANTHER" id="PTHR11088:SF60">
    <property type="entry name" value="TRNA DIMETHYLALLYLTRANSFERASE"/>
    <property type="match status" value="1"/>
</dbReference>
<dbReference type="STRING" id="537007.BLAHAN_04741"/>
<dbReference type="GO" id="GO:0006400">
    <property type="term" value="P:tRNA modification"/>
    <property type="evidence" value="ECO:0007669"/>
    <property type="project" value="TreeGrafter"/>
</dbReference>
<feature type="binding site" evidence="10">
    <location>
        <begin position="13"/>
        <end position="20"/>
    </location>
    <ligand>
        <name>ATP</name>
        <dbReference type="ChEBI" id="CHEBI:30616"/>
    </ligand>
</feature>
<dbReference type="HOGENOM" id="CLU_032616_0_1_9"/>
<feature type="region of interest" description="Interaction with substrate tRNA" evidence="10">
    <location>
        <begin position="38"/>
        <end position="41"/>
    </location>
</feature>
<comment type="function">
    <text evidence="2 10 12">Catalyzes the transfer of a dimethylallyl group onto the adenine at position 37 in tRNAs that read codons beginning with uridine, leading to the formation of N6-(dimethylallyl)adenosine (i(6)A).</text>
</comment>
<keyword evidence="7 10" id="KW-0067">ATP-binding</keyword>
<organism evidence="14 15">
    <name type="scientific">Blautia hansenii DSM 20583</name>
    <dbReference type="NCBI Taxonomy" id="537007"/>
    <lineage>
        <taxon>Bacteria</taxon>
        <taxon>Bacillati</taxon>
        <taxon>Bacillota</taxon>
        <taxon>Clostridia</taxon>
        <taxon>Lachnospirales</taxon>
        <taxon>Lachnospiraceae</taxon>
        <taxon>Blautia</taxon>
    </lineage>
</organism>
<reference evidence="14" key="1">
    <citation type="submission" date="2009-09" db="EMBL/GenBank/DDBJ databases">
        <authorList>
            <person name="Weinstock G."/>
            <person name="Sodergren E."/>
            <person name="Clifton S."/>
            <person name="Fulton L."/>
            <person name="Fulton B."/>
            <person name="Courtney L."/>
            <person name="Fronick C."/>
            <person name="Harrison M."/>
            <person name="Strong C."/>
            <person name="Farmer C."/>
            <person name="Delahaunty K."/>
            <person name="Markovic C."/>
            <person name="Hall O."/>
            <person name="Minx P."/>
            <person name="Tomlinson C."/>
            <person name="Mitreva M."/>
            <person name="Nelson J."/>
            <person name="Hou S."/>
            <person name="Wollam A."/>
            <person name="Pepin K.H."/>
            <person name="Johnson M."/>
            <person name="Bhonagiri V."/>
            <person name="Nash W.E."/>
            <person name="Warren W."/>
            <person name="Chinwalla A."/>
            <person name="Mardis E.R."/>
            <person name="Wilson R.K."/>
        </authorList>
    </citation>
    <scope>NUCLEOTIDE SEQUENCE [LARGE SCALE GENOMIC DNA]</scope>
    <source>
        <strain evidence="14">DSM 20583</strain>
    </source>
</reference>
<evidence type="ECO:0000256" key="1">
    <source>
        <dbReference type="ARBA" id="ARBA00001946"/>
    </source>
</evidence>
<evidence type="ECO:0000256" key="8">
    <source>
        <dbReference type="ARBA" id="ARBA00022842"/>
    </source>
</evidence>
<evidence type="ECO:0000313" key="15">
    <source>
        <dbReference type="Proteomes" id="UP000003755"/>
    </source>
</evidence>
<comment type="caution">
    <text evidence="14">The sequence shown here is derived from an EMBL/GenBank/DDBJ whole genome shotgun (WGS) entry which is preliminary data.</text>
</comment>
<dbReference type="HAMAP" id="MF_00185">
    <property type="entry name" value="IPP_trans"/>
    <property type="match status" value="1"/>
</dbReference>
<evidence type="ECO:0000256" key="7">
    <source>
        <dbReference type="ARBA" id="ARBA00022840"/>
    </source>
</evidence>
<evidence type="ECO:0000313" key="14">
    <source>
        <dbReference type="EMBL" id="EEX22516.1"/>
    </source>
</evidence>
<evidence type="ECO:0000256" key="6">
    <source>
        <dbReference type="ARBA" id="ARBA00022741"/>
    </source>
</evidence>